<organism evidence="2 3">
    <name type="scientific">Linum trigynum</name>
    <dbReference type="NCBI Taxonomy" id="586398"/>
    <lineage>
        <taxon>Eukaryota</taxon>
        <taxon>Viridiplantae</taxon>
        <taxon>Streptophyta</taxon>
        <taxon>Embryophyta</taxon>
        <taxon>Tracheophyta</taxon>
        <taxon>Spermatophyta</taxon>
        <taxon>Magnoliopsida</taxon>
        <taxon>eudicotyledons</taxon>
        <taxon>Gunneridae</taxon>
        <taxon>Pentapetalae</taxon>
        <taxon>rosids</taxon>
        <taxon>fabids</taxon>
        <taxon>Malpighiales</taxon>
        <taxon>Linaceae</taxon>
        <taxon>Linum</taxon>
    </lineage>
</organism>
<evidence type="ECO:0000256" key="1">
    <source>
        <dbReference type="SAM" id="MobiDB-lite"/>
    </source>
</evidence>
<keyword evidence="3" id="KW-1185">Reference proteome</keyword>
<evidence type="ECO:0000313" key="3">
    <source>
        <dbReference type="Proteomes" id="UP001497516"/>
    </source>
</evidence>
<dbReference type="EMBL" id="OZ034820">
    <property type="protein sequence ID" value="CAL1399181.1"/>
    <property type="molecule type" value="Genomic_DNA"/>
</dbReference>
<feature type="region of interest" description="Disordered" evidence="1">
    <location>
        <begin position="1"/>
        <end position="30"/>
    </location>
</feature>
<dbReference type="Proteomes" id="UP001497516">
    <property type="component" value="Chromosome 7"/>
</dbReference>
<sequence length="102" mass="11725">MSKRDLEDNSSEKAKRRGDSKLRNHLDKENKKMVRIRNLVSLELKLATSRARAKRRTTPAAFPFDINIPSSLCVIVTSQPRNPMIRTDVVGNESCKLWEMPM</sequence>
<reference evidence="2 3" key="1">
    <citation type="submission" date="2024-04" db="EMBL/GenBank/DDBJ databases">
        <authorList>
            <person name="Fracassetti M."/>
        </authorList>
    </citation>
    <scope>NUCLEOTIDE SEQUENCE [LARGE SCALE GENOMIC DNA]</scope>
</reference>
<accession>A0AAV2FLI9</accession>
<proteinExistence type="predicted"/>
<dbReference type="AlphaFoldDB" id="A0AAV2FLI9"/>
<gene>
    <name evidence="2" type="ORF">LTRI10_LOCUS39372</name>
</gene>
<name>A0AAV2FLI9_9ROSI</name>
<protein>
    <submittedName>
        <fullName evidence="2">Uncharacterized protein</fullName>
    </submittedName>
</protein>
<evidence type="ECO:0000313" key="2">
    <source>
        <dbReference type="EMBL" id="CAL1399181.1"/>
    </source>
</evidence>